<accession>A0A2M4D6T1</accession>
<organism evidence="1">
    <name type="scientific">Anopheles darlingi</name>
    <name type="common">Mosquito</name>
    <dbReference type="NCBI Taxonomy" id="43151"/>
    <lineage>
        <taxon>Eukaryota</taxon>
        <taxon>Metazoa</taxon>
        <taxon>Ecdysozoa</taxon>
        <taxon>Arthropoda</taxon>
        <taxon>Hexapoda</taxon>
        <taxon>Insecta</taxon>
        <taxon>Pterygota</taxon>
        <taxon>Neoptera</taxon>
        <taxon>Endopterygota</taxon>
        <taxon>Diptera</taxon>
        <taxon>Nematocera</taxon>
        <taxon>Culicoidea</taxon>
        <taxon>Culicidae</taxon>
        <taxon>Anophelinae</taxon>
        <taxon>Anopheles</taxon>
    </lineage>
</organism>
<proteinExistence type="predicted"/>
<evidence type="ECO:0000313" key="1">
    <source>
        <dbReference type="EMBL" id="MBW72798.1"/>
    </source>
</evidence>
<dbReference type="EMBL" id="GGFL01008620">
    <property type="protein sequence ID" value="MBW72798.1"/>
    <property type="molecule type" value="Transcribed_RNA"/>
</dbReference>
<name>A0A2M4D6T1_ANODA</name>
<dbReference type="AlphaFoldDB" id="A0A2M4D6T1"/>
<sequence length="83" mass="8902">MPWRAMAFLLSPRVPCTSIPKGHTFCVATGNIRCETSSWGVEHVFDFPGAVATALHRTAVGAGATSGAYRFSALNEWNRGCCV</sequence>
<protein>
    <submittedName>
        <fullName evidence="1">Putative secreted protein</fullName>
    </submittedName>
</protein>
<reference evidence="1" key="1">
    <citation type="submission" date="2018-01" db="EMBL/GenBank/DDBJ databases">
        <title>An insight into the sialome of Amazonian anophelines.</title>
        <authorList>
            <person name="Ribeiro J.M."/>
            <person name="Scarpassa V."/>
            <person name="Calvo E."/>
        </authorList>
    </citation>
    <scope>NUCLEOTIDE SEQUENCE</scope>
</reference>